<dbReference type="RefSeq" id="WP_378260897.1">
    <property type="nucleotide sequence ID" value="NZ_JBHSIT010000010.1"/>
</dbReference>
<sequence>MSSAQAYQYVRPSALTGAGLGLSTSGGTTASSGRADHPHFFSGVLTRAAPAAAGLLGLADVARTRYHRPQPTALRDPVVTCNGDRLRLESFSACGGVYARLDVLQDALDGEVVELGTTNVDVNGPLREALARVGDDPMHLAVGTAELVVTTLDGATVEKKVPLPDRWLRGFAEVQVIASGFDARAELRAADAVRFLRGLPRGGRGEVLWAVPAGRSLRLTTRPAPGAVCLAGTHRLATLLPLLRFARALRLYGPPVTAGSQPAASAWELELPGMRYVLTLSPETFRGFSGEGAVLDALAADETAADADLVGALLAFEPRLDADLLAAGAGLTPARTRAALTQLGTSGRVGYDLAEAAHFHRELPYDPARVAEMNPRLRAARALAEDGAVRFETPELARVTTGETRTVRFDGDRATCTCPWWLDHRGGRGPCKHVLAARLVRDGSRPVGDGSGVGASAHPDDVRAPGVGGRA</sequence>
<evidence type="ECO:0000313" key="4">
    <source>
        <dbReference type="EMBL" id="MFC4911707.1"/>
    </source>
</evidence>
<gene>
    <name evidence="4" type="ORF">ACFPCY_30685</name>
</gene>
<organism evidence="4 5">
    <name type="scientific">Actinomadura gamaensis</name>
    <dbReference type="NCBI Taxonomy" id="1763541"/>
    <lineage>
        <taxon>Bacteria</taxon>
        <taxon>Bacillati</taxon>
        <taxon>Actinomycetota</taxon>
        <taxon>Actinomycetes</taxon>
        <taxon>Streptosporangiales</taxon>
        <taxon>Thermomonosporaceae</taxon>
        <taxon>Actinomadura</taxon>
    </lineage>
</organism>
<reference evidence="5" key="1">
    <citation type="journal article" date="2019" name="Int. J. Syst. Evol. Microbiol.">
        <title>The Global Catalogue of Microorganisms (GCM) 10K type strain sequencing project: providing services to taxonomists for standard genome sequencing and annotation.</title>
        <authorList>
            <consortium name="The Broad Institute Genomics Platform"/>
            <consortium name="The Broad Institute Genome Sequencing Center for Infectious Disease"/>
            <person name="Wu L."/>
            <person name="Ma J."/>
        </authorList>
    </citation>
    <scope>NUCLEOTIDE SEQUENCE [LARGE SCALE GENOMIC DNA]</scope>
    <source>
        <strain evidence="5">KLKA75</strain>
    </source>
</reference>
<accession>A0ABV9U9R5</accession>
<feature type="domain" description="SWIM-type" evidence="3">
    <location>
        <begin position="405"/>
        <end position="442"/>
    </location>
</feature>
<dbReference type="Pfam" id="PF04434">
    <property type="entry name" value="SWIM"/>
    <property type="match status" value="1"/>
</dbReference>
<dbReference type="InterPro" id="IPR007527">
    <property type="entry name" value="Znf_SWIM"/>
</dbReference>
<dbReference type="PROSITE" id="PS50966">
    <property type="entry name" value="ZF_SWIM"/>
    <property type="match status" value="1"/>
</dbReference>
<keyword evidence="1" id="KW-0862">Zinc</keyword>
<keyword evidence="1" id="KW-0479">Metal-binding</keyword>
<name>A0ABV9U9R5_9ACTN</name>
<keyword evidence="1" id="KW-0863">Zinc-finger</keyword>
<protein>
    <submittedName>
        <fullName evidence="4">SWIM zinc finger family protein</fullName>
    </submittedName>
</protein>
<evidence type="ECO:0000256" key="1">
    <source>
        <dbReference type="PROSITE-ProRule" id="PRU00325"/>
    </source>
</evidence>
<evidence type="ECO:0000313" key="5">
    <source>
        <dbReference type="Proteomes" id="UP001595872"/>
    </source>
</evidence>
<evidence type="ECO:0000256" key="2">
    <source>
        <dbReference type="SAM" id="MobiDB-lite"/>
    </source>
</evidence>
<dbReference type="Proteomes" id="UP001595872">
    <property type="component" value="Unassembled WGS sequence"/>
</dbReference>
<keyword evidence="5" id="KW-1185">Reference proteome</keyword>
<proteinExistence type="predicted"/>
<comment type="caution">
    <text evidence="4">The sequence shown here is derived from an EMBL/GenBank/DDBJ whole genome shotgun (WGS) entry which is preliminary data.</text>
</comment>
<evidence type="ECO:0000259" key="3">
    <source>
        <dbReference type="PROSITE" id="PS50966"/>
    </source>
</evidence>
<dbReference type="EMBL" id="JBHSIT010000010">
    <property type="protein sequence ID" value="MFC4911707.1"/>
    <property type="molecule type" value="Genomic_DNA"/>
</dbReference>
<feature type="region of interest" description="Disordered" evidence="2">
    <location>
        <begin position="443"/>
        <end position="471"/>
    </location>
</feature>